<evidence type="ECO:0000313" key="1">
    <source>
        <dbReference type="EMBL" id="KAK6996819.1"/>
    </source>
</evidence>
<proteinExistence type="predicted"/>
<evidence type="ECO:0008006" key="3">
    <source>
        <dbReference type="Google" id="ProtNLM"/>
    </source>
</evidence>
<dbReference type="InterPro" id="IPR009836">
    <property type="entry name" value="GRDP-like"/>
</dbReference>
<gene>
    <name evidence="1" type="ORF">R3P38DRAFT_3070679</name>
</gene>
<dbReference type="PANTHER" id="PTHR34365:SF7">
    <property type="entry name" value="GLYCINE-RICH DOMAIN-CONTAINING PROTEIN 1"/>
    <property type="match status" value="1"/>
</dbReference>
<keyword evidence="2" id="KW-1185">Reference proteome</keyword>
<comment type="caution">
    <text evidence="1">The sequence shown here is derived from an EMBL/GenBank/DDBJ whole genome shotgun (WGS) entry which is preliminary data.</text>
</comment>
<organism evidence="1 2">
    <name type="scientific">Favolaschia claudopus</name>
    <dbReference type="NCBI Taxonomy" id="2862362"/>
    <lineage>
        <taxon>Eukaryota</taxon>
        <taxon>Fungi</taxon>
        <taxon>Dikarya</taxon>
        <taxon>Basidiomycota</taxon>
        <taxon>Agaricomycotina</taxon>
        <taxon>Agaricomycetes</taxon>
        <taxon>Agaricomycetidae</taxon>
        <taxon>Agaricales</taxon>
        <taxon>Marasmiineae</taxon>
        <taxon>Mycenaceae</taxon>
        <taxon>Favolaschia</taxon>
    </lineage>
</organism>
<dbReference type="Proteomes" id="UP001362999">
    <property type="component" value="Unassembled WGS sequence"/>
</dbReference>
<dbReference type="Pfam" id="PF07173">
    <property type="entry name" value="GRDP-like"/>
    <property type="match status" value="1"/>
</dbReference>
<protein>
    <recommendedName>
        <fullName evidence="3">Transposase</fullName>
    </recommendedName>
</protein>
<reference evidence="1 2" key="1">
    <citation type="journal article" date="2024" name="J Genomics">
        <title>Draft genome sequencing and assembly of Favolaschia claudopus CIRM-BRFM 2984 isolated from oak limbs.</title>
        <authorList>
            <person name="Navarro D."/>
            <person name="Drula E."/>
            <person name="Chaduli D."/>
            <person name="Cazenave R."/>
            <person name="Ahrendt S."/>
            <person name="Wang J."/>
            <person name="Lipzen A."/>
            <person name="Daum C."/>
            <person name="Barry K."/>
            <person name="Grigoriev I.V."/>
            <person name="Favel A."/>
            <person name="Rosso M.N."/>
            <person name="Martin F."/>
        </authorList>
    </citation>
    <scope>NUCLEOTIDE SEQUENCE [LARGE SCALE GENOMIC DNA]</scope>
    <source>
        <strain evidence="1 2">CIRM-BRFM 2984</strain>
    </source>
</reference>
<dbReference type="EMBL" id="JAWWNJ010000096">
    <property type="protein sequence ID" value="KAK6996819.1"/>
    <property type="molecule type" value="Genomic_DNA"/>
</dbReference>
<name>A0AAW0A0B3_9AGAR</name>
<dbReference type="PANTHER" id="PTHR34365">
    <property type="entry name" value="ENOLASE (DUF1399)"/>
    <property type="match status" value="1"/>
</dbReference>
<dbReference type="AlphaFoldDB" id="A0AAW0A0B3"/>
<feature type="non-terminal residue" evidence="1">
    <location>
        <position position="350"/>
    </location>
</feature>
<sequence length="350" mass="39074">MANMECVLAPHDAGARWPWFVGLAVERFEKWCTALKPSHTEQGLASILPPLDVLMVWHAYLLNPGCYAEDGIRVKALEGLQQAGEDLAAALGHGLSESISADPSNTRIHNWVEMTSTPFDPFQSAEHLMSRDILCPKCSTTVQAPYMTVEGTGYLQPGFSLTCTRKTCQFTITPETIRTPTNGFDQRRGQVIKRVILRALSLHLSESPLSEAARFDSVMTSADYNMDAVRQMLTVSMNDGKFIDRIMSAYVDDKIFSVELIGAVLRQGSFVTKMHNFQWTRPAFFDKFEEQIALHHIIARYHAFMELMSSSPGTFLVPTLDIDLAWHTHQLMARQSLGRGAPETLVSGFS</sequence>
<accession>A0AAW0A0B3</accession>
<evidence type="ECO:0000313" key="2">
    <source>
        <dbReference type="Proteomes" id="UP001362999"/>
    </source>
</evidence>